<accession>A0AAN6Y5G9</accession>
<dbReference type="InterPro" id="IPR049326">
    <property type="entry name" value="Rhodopsin_dom_fungi"/>
</dbReference>
<feature type="domain" description="Rhodopsin" evidence="7">
    <location>
        <begin position="58"/>
        <end position="294"/>
    </location>
</feature>
<organism evidence="8 9">
    <name type="scientific">Rhypophila decipiens</name>
    <dbReference type="NCBI Taxonomy" id="261697"/>
    <lineage>
        <taxon>Eukaryota</taxon>
        <taxon>Fungi</taxon>
        <taxon>Dikarya</taxon>
        <taxon>Ascomycota</taxon>
        <taxon>Pezizomycotina</taxon>
        <taxon>Sordariomycetes</taxon>
        <taxon>Sordariomycetidae</taxon>
        <taxon>Sordariales</taxon>
        <taxon>Naviculisporaceae</taxon>
        <taxon>Rhypophila</taxon>
    </lineage>
</organism>
<evidence type="ECO:0000256" key="2">
    <source>
        <dbReference type="ARBA" id="ARBA00022692"/>
    </source>
</evidence>
<keyword evidence="4 6" id="KW-0472">Membrane</keyword>
<dbReference type="PANTHER" id="PTHR33048:SF47">
    <property type="entry name" value="INTEGRAL MEMBRANE PROTEIN-RELATED"/>
    <property type="match status" value="1"/>
</dbReference>
<evidence type="ECO:0000256" key="1">
    <source>
        <dbReference type="ARBA" id="ARBA00004141"/>
    </source>
</evidence>
<keyword evidence="3 6" id="KW-1133">Transmembrane helix</keyword>
<gene>
    <name evidence="8" type="ORF">QBC37DRAFT_424738</name>
</gene>
<comment type="similarity">
    <text evidence="5">Belongs to the SAT4 family.</text>
</comment>
<feature type="transmembrane region" description="Helical" evidence="6">
    <location>
        <begin position="144"/>
        <end position="162"/>
    </location>
</feature>
<dbReference type="AlphaFoldDB" id="A0AAN6Y5G9"/>
<proteinExistence type="inferred from homology"/>
<evidence type="ECO:0000256" key="6">
    <source>
        <dbReference type="SAM" id="Phobius"/>
    </source>
</evidence>
<comment type="subcellular location">
    <subcellularLocation>
        <location evidence="1">Membrane</location>
        <topology evidence="1">Multi-pass membrane protein</topology>
    </subcellularLocation>
</comment>
<protein>
    <recommendedName>
        <fullName evidence="7">Rhodopsin domain-containing protein</fullName>
    </recommendedName>
</protein>
<dbReference type="Pfam" id="PF20684">
    <property type="entry name" value="Fung_rhodopsin"/>
    <property type="match status" value="1"/>
</dbReference>
<dbReference type="PANTHER" id="PTHR33048">
    <property type="entry name" value="PTH11-LIKE INTEGRAL MEMBRANE PROTEIN (AFU_ORTHOLOGUE AFUA_5G11245)"/>
    <property type="match status" value="1"/>
</dbReference>
<feature type="transmembrane region" description="Helical" evidence="6">
    <location>
        <begin position="229"/>
        <end position="247"/>
    </location>
</feature>
<sequence>MVSVVDLAARALLEGPPDDTTVREPPMITISPRAAHLAQAHLGITVPVLALTLVAFTARVRVRVFPSWRVRADDWLIALGFASAITDWALLMVGMVITPGSIPSEHALYATKLSYFAVAVWGLTMVTVKTSICLTLLRIPQAHVITISLYLVMVCQILYFILNTMYTFTKCRPLRAAWASTAAGGRCVDPSIDVIVSNVGSGVNITTDLFLSLAPMFILWNLRRPLRERILVCILTGIGLIASLATIRKMMIMKEWGQGGNIWEFAMSISTWTVLEQFMGILAACSPSLKGPIQKLLARYGVLLTRYDNNISFITIPHRNPCGPHGSIYDRQADAEVGGYPGLIRGDVDANQIPDMPGAGEMKGGLTSPSRSTLQESVNTVMTRGEVSQDISTLDKT</sequence>
<reference evidence="8" key="1">
    <citation type="journal article" date="2023" name="Mol. Phylogenet. Evol.">
        <title>Genome-scale phylogeny and comparative genomics of the fungal order Sordariales.</title>
        <authorList>
            <person name="Hensen N."/>
            <person name="Bonometti L."/>
            <person name="Westerberg I."/>
            <person name="Brannstrom I.O."/>
            <person name="Guillou S."/>
            <person name="Cros-Aarteil S."/>
            <person name="Calhoun S."/>
            <person name="Haridas S."/>
            <person name="Kuo A."/>
            <person name="Mondo S."/>
            <person name="Pangilinan J."/>
            <person name="Riley R."/>
            <person name="LaButti K."/>
            <person name="Andreopoulos B."/>
            <person name="Lipzen A."/>
            <person name="Chen C."/>
            <person name="Yan M."/>
            <person name="Daum C."/>
            <person name="Ng V."/>
            <person name="Clum A."/>
            <person name="Steindorff A."/>
            <person name="Ohm R.A."/>
            <person name="Martin F."/>
            <person name="Silar P."/>
            <person name="Natvig D.O."/>
            <person name="Lalanne C."/>
            <person name="Gautier V."/>
            <person name="Ament-Velasquez S.L."/>
            <person name="Kruys A."/>
            <person name="Hutchinson M.I."/>
            <person name="Powell A.J."/>
            <person name="Barry K."/>
            <person name="Miller A.N."/>
            <person name="Grigoriev I.V."/>
            <person name="Debuchy R."/>
            <person name="Gladieux P."/>
            <person name="Hiltunen Thoren M."/>
            <person name="Johannesson H."/>
        </authorList>
    </citation>
    <scope>NUCLEOTIDE SEQUENCE</scope>
    <source>
        <strain evidence="8">PSN293</strain>
    </source>
</reference>
<evidence type="ECO:0000259" key="7">
    <source>
        <dbReference type="Pfam" id="PF20684"/>
    </source>
</evidence>
<dbReference type="Proteomes" id="UP001301769">
    <property type="component" value="Unassembled WGS sequence"/>
</dbReference>
<dbReference type="InterPro" id="IPR052337">
    <property type="entry name" value="SAT4-like"/>
</dbReference>
<evidence type="ECO:0000313" key="8">
    <source>
        <dbReference type="EMBL" id="KAK4212548.1"/>
    </source>
</evidence>
<name>A0AAN6Y5G9_9PEZI</name>
<feature type="transmembrane region" description="Helical" evidence="6">
    <location>
        <begin position="34"/>
        <end position="56"/>
    </location>
</feature>
<evidence type="ECO:0000313" key="9">
    <source>
        <dbReference type="Proteomes" id="UP001301769"/>
    </source>
</evidence>
<dbReference type="EMBL" id="MU858125">
    <property type="protein sequence ID" value="KAK4212548.1"/>
    <property type="molecule type" value="Genomic_DNA"/>
</dbReference>
<reference evidence="8" key="2">
    <citation type="submission" date="2023-05" db="EMBL/GenBank/DDBJ databases">
        <authorList>
            <consortium name="Lawrence Berkeley National Laboratory"/>
            <person name="Steindorff A."/>
            <person name="Hensen N."/>
            <person name="Bonometti L."/>
            <person name="Westerberg I."/>
            <person name="Brannstrom I.O."/>
            <person name="Guillou S."/>
            <person name="Cros-Aarteil S."/>
            <person name="Calhoun S."/>
            <person name="Haridas S."/>
            <person name="Kuo A."/>
            <person name="Mondo S."/>
            <person name="Pangilinan J."/>
            <person name="Riley R."/>
            <person name="Labutti K."/>
            <person name="Andreopoulos B."/>
            <person name="Lipzen A."/>
            <person name="Chen C."/>
            <person name="Yanf M."/>
            <person name="Daum C."/>
            <person name="Ng V."/>
            <person name="Clum A."/>
            <person name="Ohm R."/>
            <person name="Martin F."/>
            <person name="Silar P."/>
            <person name="Natvig D."/>
            <person name="Lalanne C."/>
            <person name="Gautier V."/>
            <person name="Ament-Velasquez S.L."/>
            <person name="Kruys A."/>
            <person name="Hutchinson M.I."/>
            <person name="Powell A.J."/>
            <person name="Barry K."/>
            <person name="Miller A.N."/>
            <person name="Grigoriev I.V."/>
            <person name="Debuchy R."/>
            <person name="Gladieux P."/>
            <person name="Thoren M.H."/>
            <person name="Johannesson H."/>
        </authorList>
    </citation>
    <scope>NUCLEOTIDE SEQUENCE</scope>
    <source>
        <strain evidence="8">PSN293</strain>
    </source>
</reference>
<feature type="transmembrane region" description="Helical" evidence="6">
    <location>
        <begin position="114"/>
        <end position="137"/>
    </location>
</feature>
<comment type="caution">
    <text evidence="8">The sequence shown here is derived from an EMBL/GenBank/DDBJ whole genome shotgun (WGS) entry which is preliminary data.</text>
</comment>
<evidence type="ECO:0000256" key="3">
    <source>
        <dbReference type="ARBA" id="ARBA00022989"/>
    </source>
</evidence>
<keyword evidence="9" id="KW-1185">Reference proteome</keyword>
<evidence type="ECO:0000256" key="5">
    <source>
        <dbReference type="ARBA" id="ARBA00038359"/>
    </source>
</evidence>
<keyword evidence="2 6" id="KW-0812">Transmembrane</keyword>
<evidence type="ECO:0000256" key="4">
    <source>
        <dbReference type="ARBA" id="ARBA00023136"/>
    </source>
</evidence>
<feature type="transmembrane region" description="Helical" evidence="6">
    <location>
        <begin position="76"/>
        <end position="102"/>
    </location>
</feature>
<dbReference type="GO" id="GO:0016020">
    <property type="term" value="C:membrane"/>
    <property type="evidence" value="ECO:0007669"/>
    <property type="project" value="UniProtKB-SubCell"/>
</dbReference>